<sequence>MGHCSKRQPFYIL</sequence>
<evidence type="ECO:0000313" key="2">
    <source>
        <dbReference type="Proteomes" id="UP000234681"/>
    </source>
</evidence>
<dbReference type="Proteomes" id="UP000234681">
    <property type="component" value="Chromosome 3"/>
</dbReference>
<accession>A6KL45</accession>
<gene>
    <name evidence="1" type="ORF">rCG_40875</name>
</gene>
<organism evidence="1 2">
    <name type="scientific">Rattus norvegicus</name>
    <name type="common">Rat</name>
    <dbReference type="NCBI Taxonomy" id="10116"/>
    <lineage>
        <taxon>Eukaryota</taxon>
        <taxon>Metazoa</taxon>
        <taxon>Chordata</taxon>
        <taxon>Craniata</taxon>
        <taxon>Vertebrata</taxon>
        <taxon>Euteleostomi</taxon>
        <taxon>Mammalia</taxon>
        <taxon>Eutheria</taxon>
        <taxon>Euarchontoglires</taxon>
        <taxon>Glires</taxon>
        <taxon>Rodentia</taxon>
        <taxon>Myomorpha</taxon>
        <taxon>Muroidea</taxon>
        <taxon>Muridae</taxon>
        <taxon>Murinae</taxon>
        <taxon>Rattus</taxon>
    </lineage>
</organism>
<dbReference type="EMBL" id="CH474062">
    <property type="protein sequence ID" value="EDL85071.1"/>
    <property type="molecule type" value="Genomic_DNA"/>
</dbReference>
<reference evidence="1 2" key="1">
    <citation type="submission" date="2005-09" db="EMBL/GenBank/DDBJ databases">
        <authorList>
            <person name="Mural R.J."/>
            <person name="Li P.W."/>
            <person name="Adams M.D."/>
            <person name="Amanatides P.G."/>
            <person name="Baden-Tillson H."/>
            <person name="Barnstead M."/>
            <person name="Chin S.H."/>
            <person name="Dew I."/>
            <person name="Evans C.A."/>
            <person name="Ferriera S."/>
            <person name="Flanigan M."/>
            <person name="Fosler C."/>
            <person name="Glodek A."/>
            <person name="Gu Z."/>
            <person name="Holt R.A."/>
            <person name="Jennings D."/>
            <person name="Kraft C.L."/>
            <person name="Lu F."/>
            <person name="Nguyen T."/>
            <person name="Nusskern D.R."/>
            <person name="Pfannkoch C.M."/>
            <person name="Sitter C."/>
            <person name="Sutton G.G."/>
            <person name="Venter J.C."/>
            <person name="Wang Z."/>
            <person name="Woodage T."/>
            <person name="Zheng X.H."/>
            <person name="Zhong F."/>
        </authorList>
    </citation>
    <scope>NUCLEOTIDE SEQUENCE [LARGE SCALE GENOMIC DNA]</scope>
    <source>
        <strain>BN</strain>
        <strain evidence="2">Sprague-Dawley</strain>
    </source>
</reference>
<protein>
    <submittedName>
        <fullName evidence="1">RCG40875</fullName>
    </submittedName>
</protein>
<proteinExistence type="predicted"/>
<name>A6KL45_RAT</name>
<evidence type="ECO:0000313" key="1">
    <source>
        <dbReference type="EMBL" id="EDL85071.1"/>
    </source>
</evidence>